<dbReference type="EMBL" id="QLTK01000030">
    <property type="protein sequence ID" value="RAS21215.1"/>
    <property type="molecule type" value="Genomic_DNA"/>
</dbReference>
<gene>
    <name evidence="2" type="ORF">BX591_13044</name>
</gene>
<protein>
    <submittedName>
        <fullName evidence="2">Uncharacterized protein</fullName>
    </submittedName>
</protein>
<proteinExistence type="predicted"/>
<keyword evidence="1" id="KW-0472">Membrane</keyword>
<sequence length="79" mass="8603">MDTSLALETFAVALALLCVALVPVAIRSDPGLARRIVRMDGLPLARWPNLLTRIGFACLLASFALFFIACYYILEGPGY</sequence>
<name>A0A329BQK9_9BURK</name>
<feature type="transmembrane region" description="Helical" evidence="1">
    <location>
        <begin position="51"/>
        <end position="74"/>
    </location>
</feature>
<organism evidence="2 3">
    <name type="scientific">Paraburkholderia bryophila</name>
    <dbReference type="NCBI Taxonomy" id="420952"/>
    <lineage>
        <taxon>Bacteria</taxon>
        <taxon>Pseudomonadati</taxon>
        <taxon>Pseudomonadota</taxon>
        <taxon>Betaproteobacteria</taxon>
        <taxon>Burkholderiales</taxon>
        <taxon>Burkholderiaceae</taxon>
        <taxon>Paraburkholderia</taxon>
    </lineage>
</organism>
<dbReference type="RefSeq" id="WP_111934878.1">
    <property type="nucleotide sequence ID" value="NZ_CADFFP010000001.1"/>
</dbReference>
<dbReference type="Proteomes" id="UP000248918">
    <property type="component" value="Unassembled WGS sequence"/>
</dbReference>
<evidence type="ECO:0000313" key="3">
    <source>
        <dbReference type="Proteomes" id="UP000248918"/>
    </source>
</evidence>
<evidence type="ECO:0000313" key="2">
    <source>
        <dbReference type="EMBL" id="RAS21215.1"/>
    </source>
</evidence>
<reference evidence="2 3" key="1">
    <citation type="submission" date="2018-06" db="EMBL/GenBank/DDBJ databases">
        <title>Genomic Encyclopedia of Type Strains, Phase III (KMG-III): the genomes of soil and plant-associated and newly described type strains.</title>
        <authorList>
            <person name="Whitman W."/>
        </authorList>
    </citation>
    <scope>NUCLEOTIDE SEQUENCE [LARGE SCALE GENOMIC DNA]</scope>
    <source>
        <strain evidence="2 3">LMG 23644</strain>
    </source>
</reference>
<keyword evidence="1" id="KW-1133">Transmembrane helix</keyword>
<dbReference type="AlphaFoldDB" id="A0A329BQK9"/>
<comment type="caution">
    <text evidence="2">The sequence shown here is derived from an EMBL/GenBank/DDBJ whole genome shotgun (WGS) entry which is preliminary data.</text>
</comment>
<accession>A0A329BQK9</accession>
<evidence type="ECO:0000256" key="1">
    <source>
        <dbReference type="SAM" id="Phobius"/>
    </source>
</evidence>
<keyword evidence="1" id="KW-0812">Transmembrane</keyword>
<dbReference type="OrthoDB" id="9009241at2"/>